<dbReference type="OrthoDB" id="408788at2759"/>
<dbReference type="Proteomes" id="UP000053676">
    <property type="component" value="Unassembled WGS sequence"/>
</dbReference>
<dbReference type="KEGG" id="nai:NECAME_08152"/>
<dbReference type="OMA" id="WSTISHI"/>
<keyword evidence="3" id="KW-1185">Reference proteome</keyword>
<dbReference type="STRING" id="51031.W2TM39"/>
<reference evidence="3" key="1">
    <citation type="journal article" date="2014" name="Nat. Genet.">
        <title>Genome of the human hookworm Necator americanus.</title>
        <authorList>
            <person name="Tang Y.T."/>
            <person name="Gao X."/>
            <person name="Rosa B.A."/>
            <person name="Abubucker S."/>
            <person name="Hallsworth-Pepin K."/>
            <person name="Martin J."/>
            <person name="Tyagi R."/>
            <person name="Heizer E."/>
            <person name="Zhang X."/>
            <person name="Bhonagiri-Palsikar V."/>
            <person name="Minx P."/>
            <person name="Warren W.C."/>
            <person name="Wang Q."/>
            <person name="Zhan B."/>
            <person name="Hotez P.J."/>
            <person name="Sternberg P.W."/>
            <person name="Dougall A."/>
            <person name="Gaze S.T."/>
            <person name="Mulvenna J."/>
            <person name="Sotillo J."/>
            <person name="Ranganathan S."/>
            <person name="Rabelo E.M."/>
            <person name="Wilson R.K."/>
            <person name="Felgner P.L."/>
            <person name="Bethony J."/>
            <person name="Hawdon J.M."/>
            <person name="Gasser R.B."/>
            <person name="Loukas A."/>
            <person name="Mitreva M."/>
        </authorList>
    </citation>
    <scope>NUCLEOTIDE SEQUENCE [LARGE SCALE GENOMIC DNA]</scope>
</reference>
<evidence type="ECO:0000256" key="1">
    <source>
        <dbReference type="SAM" id="MobiDB-lite"/>
    </source>
</evidence>
<organism evidence="2 3">
    <name type="scientific">Necator americanus</name>
    <name type="common">Human hookworm</name>
    <dbReference type="NCBI Taxonomy" id="51031"/>
    <lineage>
        <taxon>Eukaryota</taxon>
        <taxon>Metazoa</taxon>
        <taxon>Ecdysozoa</taxon>
        <taxon>Nematoda</taxon>
        <taxon>Chromadorea</taxon>
        <taxon>Rhabditida</taxon>
        <taxon>Rhabditina</taxon>
        <taxon>Rhabditomorpha</taxon>
        <taxon>Strongyloidea</taxon>
        <taxon>Ancylostomatidae</taxon>
        <taxon>Bunostominae</taxon>
        <taxon>Necator</taxon>
    </lineage>
</organism>
<name>W2TM39_NECAM</name>
<dbReference type="AlphaFoldDB" id="W2TM39"/>
<gene>
    <name evidence="2" type="ORF">NECAME_08152</name>
</gene>
<dbReference type="Gene3D" id="3.40.50.150">
    <property type="entry name" value="Vaccinia Virus protein VP39"/>
    <property type="match status" value="1"/>
</dbReference>
<feature type="region of interest" description="Disordered" evidence="1">
    <location>
        <begin position="80"/>
        <end position="133"/>
    </location>
</feature>
<protein>
    <submittedName>
        <fullName evidence="2">Uncharacterized protein</fullName>
    </submittedName>
</protein>
<feature type="compositionally biased region" description="Basic and acidic residues" evidence="1">
    <location>
        <begin position="82"/>
        <end position="91"/>
    </location>
</feature>
<accession>W2TM39</accession>
<evidence type="ECO:0000313" key="2">
    <source>
        <dbReference type="EMBL" id="ETN82102.1"/>
    </source>
</evidence>
<dbReference type="InterPro" id="IPR029063">
    <property type="entry name" value="SAM-dependent_MTases_sf"/>
</dbReference>
<dbReference type="EMBL" id="KI658566">
    <property type="protein sequence ID" value="ETN82102.1"/>
    <property type="molecule type" value="Genomic_DNA"/>
</dbReference>
<feature type="compositionally biased region" description="Polar residues" evidence="1">
    <location>
        <begin position="113"/>
        <end position="128"/>
    </location>
</feature>
<sequence>MRQKECSTTKKCQKCNGYLTGIVTEKLLSICMQVTPCLVADRVFLGLVPTCRAHWLTACKALRLEGGMLHIHEILDVSSSGDSRKDKEIKPLPKLQSVEEEGSVKENKPTLAKCSSNPQRKNNGTTEKTPVKRQLSRSQSIVLEMESRVFPLPRVLKEFEQRAWKSLSQPYKDFAMDCATKYGSSSPKSDHVVVDLLCCLEDAPIEKVSSKYLALNHA</sequence>
<proteinExistence type="predicted"/>
<evidence type="ECO:0000313" key="3">
    <source>
        <dbReference type="Proteomes" id="UP000053676"/>
    </source>
</evidence>